<feature type="domain" description="Ketosynthase family 3 (KS3)" evidence="5">
    <location>
        <begin position="1"/>
        <end position="395"/>
    </location>
</feature>
<evidence type="ECO:0000256" key="1">
    <source>
        <dbReference type="ARBA" id="ARBA00005194"/>
    </source>
</evidence>
<dbReference type="EMBL" id="VLKP01000002">
    <property type="protein sequence ID" value="TWI13305.1"/>
    <property type="molecule type" value="Genomic_DNA"/>
</dbReference>
<dbReference type="SUPFAM" id="SSF53901">
    <property type="entry name" value="Thiolase-like"/>
    <property type="match status" value="2"/>
</dbReference>
<keyword evidence="3 4" id="KW-0808">Transferase</keyword>
<dbReference type="UniPathway" id="UPA00094"/>
<dbReference type="NCBIfam" id="NF006618">
    <property type="entry name" value="PRK09185.1"/>
    <property type="match status" value="1"/>
</dbReference>
<comment type="caution">
    <text evidence="6">The sequence shown here is derived from an EMBL/GenBank/DDBJ whole genome shotgun (WGS) entry which is preliminary data.</text>
</comment>
<comment type="pathway">
    <text evidence="1">Lipid metabolism; fatty acid biosynthesis.</text>
</comment>
<proteinExistence type="inferred from homology"/>
<dbReference type="GO" id="GO:0006633">
    <property type="term" value="P:fatty acid biosynthetic process"/>
    <property type="evidence" value="ECO:0007669"/>
    <property type="project" value="UniProtKB-UniPathway"/>
</dbReference>
<dbReference type="InterPro" id="IPR014031">
    <property type="entry name" value="Ketoacyl_synth_C"/>
</dbReference>
<reference evidence="6 7" key="1">
    <citation type="journal article" date="2015" name="Stand. Genomic Sci.">
        <title>Genomic Encyclopedia of Bacterial and Archaeal Type Strains, Phase III: the genomes of soil and plant-associated and newly described type strains.</title>
        <authorList>
            <person name="Whitman W.B."/>
            <person name="Woyke T."/>
            <person name="Klenk H.P."/>
            <person name="Zhou Y."/>
            <person name="Lilburn T.G."/>
            <person name="Beck B.J."/>
            <person name="De Vos P."/>
            <person name="Vandamme P."/>
            <person name="Eisen J.A."/>
            <person name="Garrity G."/>
            <person name="Hugenholtz P."/>
            <person name="Kyrpides N.C."/>
        </authorList>
    </citation>
    <scope>NUCLEOTIDE SEQUENCE [LARGE SCALE GENOMIC DNA]</scope>
    <source>
        <strain evidence="6 7">CGMCC 1.10136</strain>
    </source>
</reference>
<dbReference type="AlphaFoldDB" id="A0A562M036"/>
<dbReference type="Pfam" id="PF00109">
    <property type="entry name" value="ketoacyl-synt"/>
    <property type="match status" value="1"/>
</dbReference>
<dbReference type="GO" id="GO:0005829">
    <property type="term" value="C:cytosol"/>
    <property type="evidence" value="ECO:0007669"/>
    <property type="project" value="TreeGrafter"/>
</dbReference>
<evidence type="ECO:0000313" key="7">
    <source>
        <dbReference type="Proteomes" id="UP000316471"/>
    </source>
</evidence>
<dbReference type="InterPro" id="IPR018201">
    <property type="entry name" value="Ketoacyl_synth_AS"/>
</dbReference>
<dbReference type="OrthoDB" id="9808669at2"/>
<dbReference type="InterPro" id="IPR014030">
    <property type="entry name" value="Ketoacyl_synth_N"/>
</dbReference>
<evidence type="ECO:0000259" key="5">
    <source>
        <dbReference type="PROSITE" id="PS52004"/>
    </source>
</evidence>
<keyword evidence="7" id="KW-1185">Reference proteome</keyword>
<dbReference type="InterPro" id="IPR000794">
    <property type="entry name" value="Beta-ketoacyl_synthase"/>
</dbReference>
<evidence type="ECO:0000256" key="3">
    <source>
        <dbReference type="ARBA" id="ARBA00022679"/>
    </source>
</evidence>
<dbReference type="PROSITE" id="PS00606">
    <property type="entry name" value="KS3_1"/>
    <property type="match status" value="1"/>
</dbReference>
<dbReference type="Pfam" id="PF02801">
    <property type="entry name" value="Ketoacyl-synt_C"/>
    <property type="match status" value="1"/>
</dbReference>
<accession>A0A562M036</accession>
<dbReference type="PROSITE" id="PS52004">
    <property type="entry name" value="KS3_2"/>
    <property type="match status" value="1"/>
</dbReference>
<dbReference type="Gene3D" id="3.40.47.10">
    <property type="match status" value="1"/>
</dbReference>
<gene>
    <name evidence="6" type="ORF">IP93_00467</name>
</gene>
<dbReference type="Proteomes" id="UP000316471">
    <property type="component" value="Unassembled WGS sequence"/>
</dbReference>
<dbReference type="InterPro" id="IPR016039">
    <property type="entry name" value="Thiolase-like"/>
</dbReference>
<name>A0A562M036_9GAMM</name>
<organism evidence="6 7">
    <name type="scientific">Aerolutibacter ruishenii</name>
    <dbReference type="NCBI Taxonomy" id="686800"/>
    <lineage>
        <taxon>Bacteria</taxon>
        <taxon>Pseudomonadati</taxon>
        <taxon>Pseudomonadota</taxon>
        <taxon>Gammaproteobacteria</taxon>
        <taxon>Lysobacterales</taxon>
        <taxon>Lysobacteraceae</taxon>
        <taxon>Aerolutibacter</taxon>
    </lineage>
</organism>
<dbReference type="SMART" id="SM00825">
    <property type="entry name" value="PKS_KS"/>
    <property type="match status" value="1"/>
</dbReference>
<dbReference type="RefSeq" id="WP_144811559.1">
    <property type="nucleotide sequence ID" value="NZ_VLKP01000002.1"/>
</dbReference>
<evidence type="ECO:0000256" key="2">
    <source>
        <dbReference type="ARBA" id="ARBA00008467"/>
    </source>
</evidence>
<dbReference type="GO" id="GO:0004315">
    <property type="term" value="F:3-oxoacyl-[acyl-carrier-protein] synthase activity"/>
    <property type="evidence" value="ECO:0007669"/>
    <property type="project" value="InterPro"/>
</dbReference>
<comment type="similarity">
    <text evidence="2 4">Belongs to the thiolase-like superfamily. Beta-ketoacyl-ACP synthases family.</text>
</comment>
<dbReference type="InterPro" id="IPR020841">
    <property type="entry name" value="PKS_Beta-ketoAc_synthase_dom"/>
</dbReference>
<evidence type="ECO:0000256" key="4">
    <source>
        <dbReference type="RuleBase" id="RU003694"/>
    </source>
</evidence>
<dbReference type="PANTHER" id="PTHR11712:SF320">
    <property type="entry name" value="BETA-KETOACYL SYNTHASE"/>
    <property type="match status" value="1"/>
</dbReference>
<protein>
    <submittedName>
        <fullName evidence="6">3-oxoacyl-[acyl-carrier-protein] synthase-1</fullName>
    </submittedName>
</protein>
<dbReference type="PANTHER" id="PTHR11712">
    <property type="entry name" value="POLYKETIDE SYNTHASE-RELATED"/>
    <property type="match status" value="1"/>
</dbReference>
<evidence type="ECO:0000313" key="6">
    <source>
        <dbReference type="EMBL" id="TWI13305.1"/>
    </source>
</evidence>
<sequence length="396" mass="40592">MSAPPVYLNELGIVCALGCGQQAVAGALFAADAARGVATTDGYTPGRPLPLGAVQSALPDLADCEMPFRSRNNALLRAAFAQIREATAAAIERHGAHRVAVVIGTSTSGIGEPERALPHLLAHGQWPADFHYEQQEMGAPSRFVARESGARGPAWTISTACSSSAKALASAARLLRAGIVDAVIAGGADSLCAFTIGGFSALESVSARRCNPFSRHRDGINIGEGAALFLLTRGPGPVRLAGWGESSDAHHMSAPEPQGTGAIAAIAQALARGGIGADDVGYVNLHGTATPQNDAMESRAVFATLGEAVPMSSTKPLTGHALGAAGAIEAGLCWLAMARNPGNHLPPHWWDGAADPGLPPLDFVVPGRRTQAPLRYVLSQSFAFGGSNAVLLLGEG</sequence>